<sequence length="139" mass="15369">MHLFLKLPHCALSISRPRLFRRPSPPQSMAEEGLSFPQEVKAIDPKLLTAAMGGRAVPPEEPLLSTFEEGFGYITSAAVRRSLNEYQIVRKVHFFKLPSVNPFLIIKLAGLGCQLLRVARAGAFLYAAQMPKVSASSIY</sequence>
<evidence type="ECO:0000313" key="2">
    <source>
        <dbReference type="Proteomes" id="UP000001194"/>
    </source>
</evidence>
<proteinExistence type="predicted"/>
<gene>
    <name evidence="1" type="ORF">LACBIDRAFT_333731</name>
</gene>
<name>B0DWW2_LACBS</name>
<dbReference type="GeneID" id="6084124"/>
<protein>
    <submittedName>
        <fullName evidence="1">Predicted protein</fullName>
    </submittedName>
</protein>
<accession>B0DWW2</accession>
<organism evidence="2">
    <name type="scientific">Laccaria bicolor (strain S238N-H82 / ATCC MYA-4686)</name>
    <name type="common">Bicoloured deceiver</name>
    <name type="synonym">Laccaria laccata var. bicolor</name>
    <dbReference type="NCBI Taxonomy" id="486041"/>
    <lineage>
        <taxon>Eukaryota</taxon>
        <taxon>Fungi</taxon>
        <taxon>Dikarya</taxon>
        <taxon>Basidiomycota</taxon>
        <taxon>Agaricomycotina</taxon>
        <taxon>Agaricomycetes</taxon>
        <taxon>Agaricomycetidae</taxon>
        <taxon>Agaricales</taxon>
        <taxon>Agaricineae</taxon>
        <taxon>Hydnangiaceae</taxon>
        <taxon>Laccaria</taxon>
    </lineage>
</organism>
<keyword evidence="2" id="KW-1185">Reference proteome</keyword>
<evidence type="ECO:0000313" key="1">
    <source>
        <dbReference type="EMBL" id="EDR00830.1"/>
    </source>
</evidence>
<dbReference type="OrthoDB" id="10514406at2759"/>
<dbReference type="AlphaFoldDB" id="B0DWW2"/>
<dbReference type="InParanoid" id="B0DWW2"/>
<dbReference type="HOGENOM" id="CLU_1845445_0_0_1"/>
<dbReference type="KEGG" id="lbc:LACBIDRAFT_333731"/>
<dbReference type="RefSeq" id="XP_001888424.1">
    <property type="nucleotide sequence ID" value="XM_001888389.1"/>
</dbReference>
<dbReference type="Proteomes" id="UP000001194">
    <property type="component" value="Unassembled WGS sequence"/>
</dbReference>
<reference evidence="1 2" key="1">
    <citation type="journal article" date="2008" name="Nature">
        <title>The genome of Laccaria bicolor provides insights into mycorrhizal symbiosis.</title>
        <authorList>
            <person name="Martin F."/>
            <person name="Aerts A."/>
            <person name="Ahren D."/>
            <person name="Brun A."/>
            <person name="Danchin E.G.J."/>
            <person name="Duchaussoy F."/>
            <person name="Gibon J."/>
            <person name="Kohler A."/>
            <person name="Lindquist E."/>
            <person name="Pereda V."/>
            <person name="Salamov A."/>
            <person name="Shapiro H.J."/>
            <person name="Wuyts J."/>
            <person name="Blaudez D."/>
            <person name="Buee M."/>
            <person name="Brokstein P."/>
            <person name="Canbaeck B."/>
            <person name="Cohen D."/>
            <person name="Courty P.E."/>
            <person name="Coutinho P.M."/>
            <person name="Delaruelle C."/>
            <person name="Detter J.C."/>
            <person name="Deveau A."/>
            <person name="DiFazio S."/>
            <person name="Duplessis S."/>
            <person name="Fraissinet-Tachet L."/>
            <person name="Lucic E."/>
            <person name="Frey-Klett P."/>
            <person name="Fourrey C."/>
            <person name="Feussner I."/>
            <person name="Gay G."/>
            <person name="Grimwood J."/>
            <person name="Hoegger P.J."/>
            <person name="Jain P."/>
            <person name="Kilaru S."/>
            <person name="Labbe J."/>
            <person name="Lin Y.C."/>
            <person name="Legue V."/>
            <person name="Le Tacon F."/>
            <person name="Marmeisse R."/>
            <person name="Melayah D."/>
            <person name="Montanini B."/>
            <person name="Muratet M."/>
            <person name="Nehls U."/>
            <person name="Niculita-Hirzel H."/>
            <person name="Oudot-Le Secq M.P."/>
            <person name="Peter M."/>
            <person name="Quesneville H."/>
            <person name="Rajashekar B."/>
            <person name="Reich M."/>
            <person name="Rouhier N."/>
            <person name="Schmutz J."/>
            <person name="Yin T."/>
            <person name="Chalot M."/>
            <person name="Henrissat B."/>
            <person name="Kuees U."/>
            <person name="Lucas S."/>
            <person name="Van de Peer Y."/>
            <person name="Podila G.K."/>
            <person name="Polle A."/>
            <person name="Pukkila P.J."/>
            <person name="Richardson P.M."/>
            <person name="Rouze P."/>
            <person name="Sanders I.R."/>
            <person name="Stajich J.E."/>
            <person name="Tunlid A."/>
            <person name="Tuskan G."/>
            <person name="Grigoriev I.V."/>
        </authorList>
    </citation>
    <scope>NUCLEOTIDE SEQUENCE [LARGE SCALE GENOMIC DNA]</scope>
    <source>
        <strain evidence="2">S238N-H82 / ATCC MYA-4686</strain>
    </source>
</reference>
<dbReference type="STRING" id="486041.B0DWW2"/>
<dbReference type="EMBL" id="DS547145">
    <property type="protein sequence ID" value="EDR00830.1"/>
    <property type="molecule type" value="Genomic_DNA"/>
</dbReference>